<proteinExistence type="predicted"/>
<dbReference type="EMBL" id="MU276413">
    <property type="protein sequence ID" value="KAI0038781.1"/>
    <property type="molecule type" value="Genomic_DNA"/>
</dbReference>
<evidence type="ECO:0000313" key="1">
    <source>
        <dbReference type="EMBL" id="KAI0038781.1"/>
    </source>
</evidence>
<keyword evidence="2" id="KW-1185">Reference proteome</keyword>
<gene>
    <name evidence="1" type="ORF">FA95DRAFT_1613103</name>
</gene>
<reference evidence="1" key="1">
    <citation type="submission" date="2021-02" db="EMBL/GenBank/DDBJ databases">
        <authorList>
            <consortium name="DOE Joint Genome Institute"/>
            <person name="Ahrendt S."/>
            <person name="Looney B.P."/>
            <person name="Miyauchi S."/>
            <person name="Morin E."/>
            <person name="Drula E."/>
            <person name="Courty P.E."/>
            <person name="Chicoki N."/>
            <person name="Fauchery L."/>
            <person name="Kohler A."/>
            <person name="Kuo A."/>
            <person name="Labutti K."/>
            <person name="Pangilinan J."/>
            <person name="Lipzen A."/>
            <person name="Riley R."/>
            <person name="Andreopoulos W."/>
            <person name="He G."/>
            <person name="Johnson J."/>
            <person name="Barry K.W."/>
            <person name="Grigoriev I.V."/>
            <person name="Nagy L."/>
            <person name="Hibbett D."/>
            <person name="Henrissat B."/>
            <person name="Matheny P.B."/>
            <person name="Labbe J."/>
            <person name="Martin F."/>
        </authorList>
    </citation>
    <scope>NUCLEOTIDE SEQUENCE</scope>
    <source>
        <strain evidence="1">FP105234-sp</strain>
    </source>
</reference>
<evidence type="ECO:0000313" key="2">
    <source>
        <dbReference type="Proteomes" id="UP000814033"/>
    </source>
</evidence>
<sequence length="127" mass="14131">MLSHNLRFVLATATAAVVWLINPPPFVAEDDVPSIFVNGEPWFPVELEDDDDDLPSIFVNGEPWFPVEDDDDDDYDGEDVLSTGWPGGHSLDGQVSGAGTTAAWEARWGVSFWDLFNVFSVFDRDPR</sequence>
<accession>A0ACB8R591</accession>
<reference evidence="1" key="2">
    <citation type="journal article" date="2022" name="New Phytol.">
        <title>Evolutionary transition to the ectomycorrhizal habit in the genomes of a hyperdiverse lineage of mushroom-forming fungi.</title>
        <authorList>
            <person name="Looney B."/>
            <person name="Miyauchi S."/>
            <person name="Morin E."/>
            <person name="Drula E."/>
            <person name="Courty P.E."/>
            <person name="Kohler A."/>
            <person name="Kuo A."/>
            <person name="LaButti K."/>
            <person name="Pangilinan J."/>
            <person name="Lipzen A."/>
            <person name="Riley R."/>
            <person name="Andreopoulos W."/>
            <person name="He G."/>
            <person name="Johnson J."/>
            <person name="Nolan M."/>
            <person name="Tritt A."/>
            <person name="Barry K.W."/>
            <person name="Grigoriev I.V."/>
            <person name="Nagy L.G."/>
            <person name="Hibbett D."/>
            <person name="Henrissat B."/>
            <person name="Matheny P.B."/>
            <person name="Labbe J."/>
            <person name="Martin F.M."/>
        </authorList>
    </citation>
    <scope>NUCLEOTIDE SEQUENCE</scope>
    <source>
        <strain evidence="1">FP105234-sp</strain>
    </source>
</reference>
<protein>
    <submittedName>
        <fullName evidence="1">Uncharacterized protein</fullName>
    </submittedName>
</protein>
<dbReference type="Proteomes" id="UP000814033">
    <property type="component" value="Unassembled WGS sequence"/>
</dbReference>
<organism evidence="1 2">
    <name type="scientific">Auriscalpium vulgare</name>
    <dbReference type="NCBI Taxonomy" id="40419"/>
    <lineage>
        <taxon>Eukaryota</taxon>
        <taxon>Fungi</taxon>
        <taxon>Dikarya</taxon>
        <taxon>Basidiomycota</taxon>
        <taxon>Agaricomycotina</taxon>
        <taxon>Agaricomycetes</taxon>
        <taxon>Russulales</taxon>
        <taxon>Auriscalpiaceae</taxon>
        <taxon>Auriscalpium</taxon>
    </lineage>
</organism>
<name>A0ACB8R591_9AGAM</name>
<comment type="caution">
    <text evidence="1">The sequence shown here is derived from an EMBL/GenBank/DDBJ whole genome shotgun (WGS) entry which is preliminary data.</text>
</comment>